<keyword evidence="2" id="KW-0813">Transport</keyword>
<feature type="transmembrane region" description="Helical" evidence="7">
    <location>
        <begin position="146"/>
        <end position="168"/>
    </location>
</feature>
<feature type="transmembrane region" description="Helical" evidence="7">
    <location>
        <begin position="238"/>
        <end position="256"/>
    </location>
</feature>
<dbReference type="OrthoDB" id="117970at2157"/>
<dbReference type="EMBL" id="CP002772">
    <property type="protein sequence ID" value="AEG17828.1"/>
    <property type="molecule type" value="Genomic_DNA"/>
</dbReference>
<keyword evidence="5 7" id="KW-1133">Transmembrane helix</keyword>
<dbReference type="eggNOG" id="arCOG00143">
    <property type="taxonomic scope" value="Archaea"/>
</dbReference>
<dbReference type="Proteomes" id="UP000009231">
    <property type="component" value="Chromosome"/>
</dbReference>
<protein>
    <submittedName>
        <fullName evidence="9">Drug resistance transporter, EmrB/QacA subfamily</fullName>
    </submittedName>
</protein>
<sequence>MEGLKQKKLNLEDNLYKNRRIILFIVFIGIFMSSLDAYMVSIALPNITTSLNVNITQSQWVITGYLLVMTGLFIPLGKASEYTGKTKMFIAGFSLFTVSSLACGIATNLDQLTIFRLIQAAGASMVLGVGGAIIFLVALPEERGRVMGYLGAVTSIAALLGPVIGGLITELLGWHYMFLINVPIGILLFIFALKYLKIPEVTSERFEMDWIGALSLIVFVTSFLMFCSELQSGIKITSQLAIYGVLGLLSLLAFILKESKYEKPLLDLSIFKNKLFTLAILSMMLFNMAIAVANFLGPFYFQGVMGYNPSQVGLLFLMVPLIMVVASPLGGWIYDKHHQKYAAASGVILAAFAFFLMAYAFSKMNIILIMLSFALWGVGRGLYNGPNGTETMSALPPQRTATASTVMFTTGSLAMAIGISLATVALTLQLSMAGYNGAVLAAGHALLSSSISAIILVAGFVCVVSSIVAVLRNI</sequence>
<keyword evidence="10" id="KW-1185">Reference proteome</keyword>
<gene>
    <name evidence="9" type="ordered locus">MSWAN_0800</name>
</gene>
<feature type="transmembrane region" description="Helical" evidence="7">
    <location>
        <begin position="89"/>
        <end position="107"/>
    </location>
</feature>
<evidence type="ECO:0000256" key="3">
    <source>
        <dbReference type="ARBA" id="ARBA00022475"/>
    </source>
</evidence>
<evidence type="ECO:0000313" key="9">
    <source>
        <dbReference type="EMBL" id="AEG17828.1"/>
    </source>
</evidence>
<feature type="domain" description="Major facilitator superfamily (MFS) profile" evidence="8">
    <location>
        <begin position="22"/>
        <end position="474"/>
    </location>
</feature>
<evidence type="ECO:0000256" key="2">
    <source>
        <dbReference type="ARBA" id="ARBA00022448"/>
    </source>
</evidence>
<feature type="transmembrane region" description="Helical" evidence="7">
    <location>
        <begin position="21"/>
        <end position="40"/>
    </location>
</feature>
<keyword evidence="6 7" id="KW-0472">Membrane</keyword>
<feature type="transmembrane region" description="Helical" evidence="7">
    <location>
        <begin position="313"/>
        <end position="334"/>
    </location>
</feature>
<feature type="transmembrane region" description="Helical" evidence="7">
    <location>
        <begin position="366"/>
        <end position="383"/>
    </location>
</feature>
<name>F6D889_METPW</name>
<dbReference type="Gene3D" id="1.20.1720.10">
    <property type="entry name" value="Multidrug resistance protein D"/>
    <property type="match status" value="1"/>
</dbReference>
<dbReference type="InterPro" id="IPR004638">
    <property type="entry name" value="EmrB-like"/>
</dbReference>
<reference evidence="9 10" key="1">
    <citation type="journal article" date="2014" name="Int. J. Syst. Evol. Microbiol.">
        <title>Methanobacterium paludis sp. nov. and a novel strain of Methanobacterium lacus isolated from northern peatlands.</title>
        <authorList>
            <person name="Cadillo-Quiroz H."/>
            <person name="Brauer S.L."/>
            <person name="Goodson N."/>
            <person name="Yavitt J.B."/>
            <person name="Zinder S.H."/>
        </authorList>
    </citation>
    <scope>NUCLEOTIDE SEQUENCE [LARGE SCALE GENOMIC DNA]</scope>
    <source>
        <strain evidence="10">DSM 25820 / JCM 18151 / SWAN1</strain>
    </source>
</reference>
<dbReference type="PANTHER" id="PTHR42718">
    <property type="entry name" value="MAJOR FACILITATOR SUPERFAMILY MULTIDRUG TRANSPORTER MFSC"/>
    <property type="match status" value="1"/>
</dbReference>
<dbReference type="PRINTS" id="PR01036">
    <property type="entry name" value="TCRTETB"/>
</dbReference>
<dbReference type="HOGENOM" id="CLU_000960_28_3_2"/>
<organism evidence="9 10">
    <name type="scientific">Methanobacterium paludis (strain DSM 25820 / JCM 18151 / SWAN1)</name>
    <dbReference type="NCBI Taxonomy" id="868131"/>
    <lineage>
        <taxon>Archaea</taxon>
        <taxon>Methanobacteriati</taxon>
        <taxon>Methanobacteriota</taxon>
        <taxon>Methanomada group</taxon>
        <taxon>Methanobacteria</taxon>
        <taxon>Methanobacteriales</taxon>
        <taxon>Methanobacteriaceae</taxon>
        <taxon>Methanobacterium</taxon>
    </lineage>
</organism>
<feature type="transmembrane region" description="Helical" evidence="7">
    <location>
        <begin position="208"/>
        <end position="226"/>
    </location>
</feature>
<feature type="transmembrane region" description="Helical" evidence="7">
    <location>
        <begin position="341"/>
        <end position="360"/>
    </location>
</feature>
<feature type="transmembrane region" description="Helical" evidence="7">
    <location>
        <begin position="276"/>
        <end position="301"/>
    </location>
</feature>
<dbReference type="Gene3D" id="1.20.1250.20">
    <property type="entry name" value="MFS general substrate transporter like domains"/>
    <property type="match status" value="1"/>
</dbReference>
<evidence type="ECO:0000256" key="6">
    <source>
        <dbReference type="ARBA" id="ARBA00023136"/>
    </source>
</evidence>
<dbReference type="PANTHER" id="PTHR42718:SF46">
    <property type="entry name" value="BLR6921 PROTEIN"/>
    <property type="match status" value="1"/>
</dbReference>
<feature type="transmembrane region" description="Helical" evidence="7">
    <location>
        <begin position="404"/>
        <end position="426"/>
    </location>
</feature>
<accession>F6D889</accession>
<evidence type="ECO:0000256" key="5">
    <source>
        <dbReference type="ARBA" id="ARBA00022989"/>
    </source>
</evidence>
<dbReference type="GO" id="GO:0005886">
    <property type="term" value="C:plasma membrane"/>
    <property type="evidence" value="ECO:0007669"/>
    <property type="project" value="UniProtKB-SubCell"/>
</dbReference>
<dbReference type="SUPFAM" id="SSF103473">
    <property type="entry name" value="MFS general substrate transporter"/>
    <property type="match status" value="1"/>
</dbReference>
<dbReference type="PROSITE" id="PS50850">
    <property type="entry name" value="MFS"/>
    <property type="match status" value="1"/>
</dbReference>
<feature type="transmembrane region" description="Helical" evidence="7">
    <location>
        <begin position="113"/>
        <end position="139"/>
    </location>
</feature>
<feature type="transmembrane region" description="Helical" evidence="7">
    <location>
        <begin position="446"/>
        <end position="471"/>
    </location>
</feature>
<dbReference type="NCBIfam" id="TIGR00711">
    <property type="entry name" value="efflux_EmrB"/>
    <property type="match status" value="1"/>
</dbReference>
<evidence type="ECO:0000256" key="1">
    <source>
        <dbReference type="ARBA" id="ARBA00004651"/>
    </source>
</evidence>
<dbReference type="STRING" id="868131.MSWAN_0800"/>
<dbReference type="KEGG" id="mew:MSWAN_0800"/>
<dbReference type="InterPro" id="IPR020846">
    <property type="entry name" value="MFS_dom"/>
</dbReference>
<evidence type="ECO:0000259" key="8">
    <source>
        <dbReference type="PROSITE" id="PS50850"/>
    </source>
</evidence>
<proteinExistence type="predicted"/>
<evidence type="ECO:0000313" key="10">
    <source>
        <dbReference type="Proteomes" id="UP000009231"/>
    </source>
</evidence>
<dbReference type="InterPro" id="IPR036259">
    <property type="entry name" value="MFS_trans_sf"/>
</dbReference>
<feature type="transmembrane region" description="Helical" evidence="7">
    <location>
        <begin position="60"/>
        <end position="77"/>
    </location>
</feature>
<comment type="subcellular location">
    <subcellularLocation>
        <location evidence="1">Cell membrane</location>
        <topology evidence="1">Multi-pass membrane protein</topology>
    </subcellularLocation>
</comment>
<dbReference type="InterPro" id="IPR011701">
    <property type="entry name" value="MFS"/>
</dbReference>
<evidence type="ECO:0000256" key="7">
    <source>
        <dbReference type="SAM" id="Phobius"/>
    </source>
</evidence>
<dbReference type="RefSeq" id="WP_013825330.1">
    <property type="nucleotide sequence ID" value="NC_015574.1"/>
</dbReference>
<dbReference type="GO" id="GO:0022857">
    <property type="term" value="F:transmembrane transporter activity"/>
    <property type="evidence" value="ECO:0007669"/>
    <property type="project" value="InterPro"/>
</dbReference>
<keyword evidence="4 7" id="KW-0812">Transmembrane</keyword>
<dbReference type="GeneID" id="10668297"/>
<dbReference type="Pfam" id="PF07690">
    <property type="entry name" value="MFS_1"/>
    <property type="match status" value="1"/>
</dbReference>
<dbReference type="AlphaFoldDB" id="F6D889"/>
<keyword evidence="3" id="KW-1003">Cell membrane</keyword>
<evidence type="ECO:0000256" key="4">
    <source>
        <dbReference type="ARBA" id="ARBA00022692"/>
    </source>
</evidence>
<feature type="transmembrane region" description="Helical" evidence="7">
    <location>
        <begin position="174"/>
        <end position="196"/>
    </location>
</feature>